<dbReference type="RefSeq" id="WP_339094928.1">
    <property type="nucleotide sequence ID" value="NZ_LR743508.1"/>
</dbReference>
<dbReference type="EMBL" id="LR743508">
    <property type="protein sequence ID" value="CAA2110425.1"/>
    <property type="molecule type" value="Genomic_DNA"/>
</dbReference>
<evidence type="ECO:0000313" key="1">
    <source>
        <dbReference type="EMBL" id="CAA2110425.1"/>
    </source>
</evidence>
<organism evidence="1">
    <name type="scientific">Variovorax paradoxus</name>
    <dbReference type="NCBI Taxonomy" id="34073"/>
    <lineage>
        <taxon>Bacteria</taxon>
        <taxon>Pseudomonadati</taxon>
        <taxon>Pseudomonadota</taxon>
        <taxon>Betaproteobacteria</taxon>
        <taxon>Burkholderiales</taxon>
        <taxon>Comamonadaceae</taxon>
        <taxon>Variovorax</taxon>
    </lineage>
</organism>
<accession>A0A679J9K6</accession>
<dbReference type="AlphaFoldDB" id="A0A679J9K6"/>
<protein>
    <submittedName>
        <fullName evidence="1">Uncharacterized protein</fullName>
    </submittedName>
</protein>
<sequence length="140" mass="15562">MNSYLALRDRKFDVTSAVVRKSDGLWRVEIETAPKEFDGETWSPALAHQGLRMPAHAPAGLAGATTSWRSSSDAAYPHPELALMYVFGHHAVYDATLTFGRFSEGHIELVWIGLCDVFWADDFMEAVPFECRCVASVMHG</sequence>
<reference evidence="1" key="1">
    <citation type="submission" date="2019-12" db="EMBL/GenBank/DDBJ databases">
        <authorList>
            <person name="Cremers G."/>
        </authorList>
    </citation>
    <scope>NUCLEOTIDE SEQUENCE</scope>
    <source>
        <strain evidence="1">Vvax</strain>
    </source>
</reference>
<name>A0A679J9K6_VARPD</name>
<proteinExistence type="predicted"/>
<gene>
    <name evidence="1" type="ORF">VVAX_06668</name>
</gene>